<dbReference type="NCBIfam" id="NF002208">
    <property type="entry name" value="PRK01099.1-3"/>
    <property type="match status" value="1"/>
</dbReference>
<keyword evidence="4" id="KW-0539">Nucleus</keyword>
<comment type="subcellular location">
    <subcellularLocation>
        <location evidence="1">Nucleus</location>
    </subcellularLocation>
</comment>
<dbReference type="PANTHER" id="PTHR47227">
    <property type="entry name" value="DNA-DIRECTED RNA POLYMERASE SUBUNIT K"/>
    <property type="match status" value="1"/>
</dbReference>
<dbReference type="PANTHER" id="PTHR47227:SF5">
    <property type="entry name" value="DNA-DIRECTED RNA POLYMERASES I, II, AND III SUBUNIT RPABC2"/>
    <property type="match status" value="1"/>
</dbReference>
<gene>
    <name evidence="7" type="ORF">IWQ62_002708</name>
</gene>
<dbReference type="Gene3D" id="3.90.940.10">
    <property type="match status" value="1"/>
</dbReference>
<dbReference type="PIRSF" id="PIRSF000778">
    <property type="entry name" value="RpoK/RPB6"/>
    <property type="match status" value="1"/>
</dbReference>
<organism evidence="7 8">
    <name type="scientific">Dispira parvispora</name>
    <dbReference type="NCBI Taxonomy" id="1520584"/>
    <lineage>
        <taxon>Eukaryota</taxon>
        <taxon>Fungi</taxon>
        <taxon>Fungi incertae sedis</taxon>
        <taxon>Zoopagomycota</taxon>
        <taxon>Kickxellomycotina</taxon>
        <taxon>Dimargaritomycetes</taxon>
        <taxon>Dimargaritales</taxon>
        <taxon>Dimargaritaceae</taxon>
        <taxon>Dispira</taxon>
    </lineage>
</organism>
<proteinExistence type="inferred from homology"/>
<dbReference type="PIRSF" id="PIRSF500154">
    <property type="entry name" value="RPB6"/>
    <property type="match status" value="1"/>
</dbReference>
<dbReference type="InterPro" id="IPR006110">
    <property type="entry name" value="Pol_omega/Rpo6/RPB6"/>
</dbReference>
<dbReference type="InterPro" id="IPR028363">
    <property type="entry name" value="RPB6"/>
</dbReference>
<dbReference type="OrthoDB" id="259769at2759"/>
<dbReference type="GO" id="GO:0006360">
    <property type="term" value="P:transcription by RNA polymerase I"/>
    <property type="evidence" value="ECO:0007669"/>
    <property type="project" value="TreeGrafter"/>
</dbReference>
<dbReference type="Pfam" id="PF01192">
    <property type="entry name" value="RNA_pol_Rpb6"/>
    <property type="match status" value="1"/>
</dbReference>
<dbReference type="Proteomes" id="UP001150925">
    <property type="component" value="Unassembled WGS sequence"/>
</dbReference>
<dbReference type="GO" id="GO:0003677">
    <property type="term" value="F:DNA binding"/>
    <property type="evidence" value="ECO:0007669"/>
    <property type="project" value="InterPro"/>
</dbReference>
<comment type="caution">
    <text evidence="7">The sequence shown here is derived from an EMBL/GenBank/DDBJ whole genome shotgun (WGS) entry which is preliminary data.</text>
</comment>
<keyword evidence="3" id="KW-0804">Transcription</keyword>
<keyword evidence="8" id="KW-1185">Reference proteome</keyword>
<dbReference type="GO" id="GO:0042797">
    <property type="term" value="P:tRNA transcription by RNA polymerase III"/>
    <property type="evidence" value="ECO:0007669"/>
    <property type="project" value="TreeGrafter"/>
</dbReference>
<feature type="region of interest" description="Disordered" evidence="6">
    <location>
        <begin position="1"/>
        <end position="20"/>
    </location>
</feature>
<evidence type="ECO:0008006" key="9">
    <source>
        <dbReference type="Google" id="ProtNLM"/>
    </source>
</evidence>
<evidence type="ECO:0000313" key="7">
    <source>
        <dbReference type="EMBL" id="KAJ1965284.1"/>
    </source>
</evidence>
<dbReference type="GO" id="GO:0005665">
    <property type="term" value="C:RNA polymerase II, core complex"/>
    <property type="evidence" value="ECO:0007669"/>
    <property type="project" value="InterPro"/>
</dbReference>
<accession>A0A9W8AQR7</accession>
<sequence length="128" mass="14593">MSDDEAGYTFEESAYEAEDQLAPDDVAENEVELMQTDVVAAEDTEESKEQKERITTPYLTKYERAKVLGTRALQLSMNAPPMVDIEGETDAFQIALKELRMRKIPFSIRRNLPDGAYEIWSVNELIID</sequence>
<comment type="similarity">
    <text evidence="5">Belongs to the archaeal Rpo6/eukaryotic RPB6 RNA polymerase subunit family.</text>
</comment>
<evidence type="ECO:0000256" key="5">
    <source>
        <dbReference type="ARBA" id="ARBA00025773"/>
    </source>
</evidence>
<evidence type="ECO:0000256" key="3">
    <source>
        <dbReference type="ARBA" id="ARBA00023163"/>
    </source>
</evidence>
<evidence type="ECO:0000256" key="2">
    <source>
        <dbReference type="ARBA" id="ARBA00022478"/>
    </source>
</evidence>
<name>A0A9W8AQR7_9FUNG</name>
<dbReference type="InterPro" id="IPR036161">
    <property type="entry name" value="RPB6/omega-like_sf"/>
</dbReference>
<evidence type="ECO:0000313" key="8">
    <source>
        <dbReference type="Proteomes" id="UP001150925"/>
    </source>
</evidence>
<dbReference type="GO" id="GO:0006366">
    <property type="term" value="P:transcription by RNA polymerase II"/>
    <property type="evidence" value="ECO:0007669"/>
    <property type="project" value="TreeGrafter"/>
</dbReference>
<dbReference type="NCBIfam" id="NF002207">
    <property type="entry name" value="PRK01099.1-2"/>
    <property type="match status" value="1"/>
</dbReference>
<evidence type="ECO:0000256" key="1">
    <source>
        <dbReference type="ARBA" id="ARBA00004123"/>
    </source>
</evidence>
<keyword evidence="2" id="KW-0240">DNA-directed RNA polymerase</keyword>
<evidence type="ECO:0000256" key="6">
    <source>
        <dbReference type="SAM" id="MobiDB-lite"/>
    </source>
</evidence>
<dbReference type="InterPro" id="IPR006111">
    <property type="entry name" value="Rpo6/Rpb6"/>
</dbReference>
<dbReference type="SUPFAM" id="SSF63562">
    <property type="entry name" value="RPB6/omega subunit-like"/>
    <property type="match status" value="1"/>
</dbReference>
<reference evidence="7" key="1">
    <citation type="submission" date="2022-07" db="EMBL/GenBank/DDBJ databases">
        <title>Phylogenomic reconstructions and comparative analyses of Kickxellomycotina fungi.</title>
        <authorList>
            <person name="Reynolds N.K."/>
            <person name="Stajich J.E."/>
            <person name="Barry K."/>
            <person name="Grigoriev I.V."/>
            <person name="Crous P."/>
            <person name="Smith M.E."/>
        </authorList>
    </citation>
    <scope>NUCLEOTIDE SEQUENCE</scope>
    <source>
        <strain evidence="7">RSA 1196</strain>
    </source>
</reference>
<dbReference type="AlphaFoldDB" id="A0A9W8AQR7"/>
<evidence type="ECO:0000256" key="4">
    <source>
        <dbReference type="ARBA" id="ARBA00023242"/>
    </source>
</evidence>
<dbReference type="GO" id="GO:0003899">
    <property type="term" value="F:DNA-directed RNA polymerase activity"/>
    <property type="evidence" value="ECO:0007669"/>
    <property type="project" value="InterPro"/>
</dbReference>
<dbReference type="EMBL" id="JANBPY010000612">
    <property type="protein sequence ID" value="KAJ1965284.1"/>
    <property type="molecule type" value="Genomic_DNA"/>
</dbReference>
<protein>
    <recommendedName>
        <fullName evidence="9">DNA-directed RNA polymerase subunit omega</fullName>
    </recommendedName>
</protein>